<feature type="repeat" description="WD" evidence="6">
    <location>
        <begin position="147"/>
        <end position="186"/>
    </location>
</feature>
<dbReference type="AlphaFoldDB" id="A0AAE0BIP0"/>
<dbReference type="InterPro" id="IPR001680">
    <property type="entry name" value="WD40_rpt"/>
</dbReference>
<dbReference type="SUPFAM" id="SSF50978">
    <property type="entry name" value="WD40 repeat-like"/>
    <property type="match status" value="1"/>
</dbReference>
<evidence type="ECO:0000256" key="5">
    <source>
        <dbReference type="ARBA" id="ARBA00022833"/>
    </source>
</evidence>
<dbReference type="PROSITE" id="PS50103">
    <property type="entry name" value="ZF_C3H1"/>
    <property type="match status" value="2"/>
</dbReference>
<evidence type="ECO:0000256" key="4">
    <source>
        <dbReference type="ARBA" id="ARBA00022771"/>
    </source>
</evidence>
<dbReference type="EMBL" id="LGRX02034882">
    <property type="protein sequence ID" value="KAK3236729.1"/>
    <property type="molecule type" value="Genomic_DNA"/>
</dbReference>
<comment type="caution">
    <text evidence="10">The sequence shown here is derived from an EMBL/GenBank/DDBJ whole genome shotgun (WGS) entry which is preliminary data.</text>
</comment>
<feature type="zinc finger region" description="C3H1-type" evidence="7">
    <location>
        <begin position="21"/>
        <end position="48"/>
    </location>
</feature>
<evidence type="ECO:0000256" key="2">
    <source>
        <dbReference type="ARBA" id="ARBA00022723"/>
    </source>
</evidence>
<feature type="compositionally biased region" description="Gly residues" evidence="8">
    <location>
        <begin position="1"/>
        <end position="13"/>
    </location>
</feature>
<feature type="compositionally biased region" description="Low complexity" evidence="8">
    <location>
        <begin position="88"/>
        <end position="103"/>
    </location>
</feature>
<keyword evidence="2 7" id="KW-0479">Metal-binding</keyword>
<feature type="zinc finger region" description="C3H1-type" evidence="7">
    <location>
        <begin position="109"/>
        <end position="136"/>
    </location>
</feature>
<dbReference type="Gene3D" id="2.130.10.10">
    <property type="entry name" value="YVTN repeat-like/Quinoprotein amine dehydrogenase"/>
    <property type="match status" value="3"/>
</dbReference>
<evidence type="ECO:0000256" key="3">
    <source>
        <dbReference type="ARBA" id="ARBA00022737"/>
    </source>
</evidence>
<reference evidence="10 11" key="1">
    <citation type="journal article" date="2015" name="Genome Biol. Evol.">
        <title>Comparative Genomics of a Bacterivorous Green Alga Reveals Evolutionary Causalities and Consequences of Phago-Mixotrophic Mode of Nutrition.</title>
        <authorList>
            <person name="Burns J.A."/>
            <person name="Paasch A."/>
            <person name="Narechania A."/>
            <person name="Kim E."/>
        </authorList>
    </citation>
    <scope>NUCLEOTIDE SEQUENCE [LARGE SCALE GENOMIC DNA]</scope>
    <source>
        <strain evidence="10 11">PLY_AMNH</strain>
    </source>
</reference>
<dbReference type="InterPro" id="IPR019775">
    <property type="entry name" value="WD40_repeat_CS"/>
</dbReference>
<dbReference type="PROSITE" id="PS00678">
    <property type="entry name" value="WD_REPEATS_1"/>
    <property type="match status" value="2"/>
</dbReference>
<dbReference type="PROSITE" id="PS50082">
    <property type="entry name" value="WD_REPEATS_2"/>
    <property type="match status" value="3"/>
</dbReference>
<dbReference type="PRINTS" id="PR00320">
    <property type="entry name" value="GPROTEINBRPT"/>
</dbReference>
<dbReference type="InterPro" id="IPR020472">
    <property type="entry name" value="WD40_PAC1"/>
</dbReference>
<accession>A0AAE0BIP0</accession>
<dbReference type="InterPro" id="IPR036322">
    <property type="entry name" value="WD40_repeat_dom_sf"/>
</dbReference>
<protein>
    <recommendedName>
        <fullName evidence="9">C3H1-type domain-containing protein</fullName>
    </recommendedName>
</protein>
<evidence type="ECO:0000313" key="11">
    <source>
        <dbReference type="Proteomes" id="UP001190700"/>
    </source>
</evidence>
<evidence type="ECO:0000256" key="8">
    <source>
        <dbReference type="SAM" id="MobiDB-lite"/>
    </source>
</evidence>
<dbReference type="PANTHER" id="PTHR44489">
    <property type="match status" value="1"/>
</dbReference>
<evidence type="ECO:0000259" key="9">
    <source>
        <dbReference type="PROSITE" id="PS50103"/>
    </source>
</evidence>
<dbReference type="InterPro" id="IPR015943">
    <property type="entry name" value="WD40/YVTN_repeat-like_dom_sf"/>
</dbReference>
<dbReference type="Proteomes" id="UP001190700">
    <property type="component" value="Unassembled WGS sequence"/>
</dbReference>
<organism evidence="10 11">
    <name type="scientific">Cymbomonas tetramitiformis</name>
    <dbReference type="NCBI Taxonomy" id="36881"/>
    <lineage>
        <taxon>Eukaryota</taxon>
        <taxon>Viridiplantae</taxon>
        <taxon>Chlorophyta</taxon>
        <taxon>Pyramimonadophyceae</taxon>
        <taxon>Pyramimonadales</taxon>
        <taxon>Pyramimonadaceae</taxon>
        <taxon>Cymbomonas</taxon>
    </lineage>
</organism>
<sequence>MEIDGGGRGGGRGGRGRKGGRGGPQPCRDYASGNCHRGDSCRFLHDGGAGGGGQSPGASGRFGGVFSRVQSEIGGGMGRGKGGGRTGNWGNSSYGKGGRSSSKGKGKAAGGSQVCRFFLQGTCSYGDQCKYQHTWTTADDLEMVAELTGHTKQISAMALVGEQLYTSSKDGTVCVWDSSTGQCTNSVPVGGEVDTLLIVEQQWLFIGMHGTANEGVVKAWNMQTNQQMDLTGHQGAVYALATGNNMLFSGGHDTSIRVWSFDAATKGFVFTSTLQAHTAGVSSLEVAENTRLLSGSMDASIKMWDLTTGQLLQSIDQAHQDVVTQMVYWESHLLSCAIDGSIKVWGASATNPGMLELKTSFPEDLNAGSPYGGGGARPLKRDGVLTMCGLLDGKQQPLLLASIITNQKQESGRLLDLPNFTERGVIFSPPDVRIPRLLVFPRPRPVPVTSPRSVQGTGLRSWAEGGSSVHGTGLRSWAEGGNRGPMGVRKVVPDQHLMRVAAGQAVHTASWESKDGLMPHTRDACDGATIEQRHPTTQGVGACAGRPEARAEEWHRAACQITSVASALE</sequence>
<dbReference type="GO" id="GO:0008270">
    <property type="term" value="F:zinc ion binding"/>
    <property type="evidence" value="ECO:0007669"/>
    <property type="project" value="UniProtKB-KW"/>
</dbReference>
<dbReference type="SMART" id="SM00356">
    <property type="entry name" value="ZnF_C3H1"/>
    <property type="match status" value="2"/>
</dbReference>
<feature type="region of interest" description="Disordered" evidence="8">
    <location>
        <begin position="71"/>
        <end position="106"/>
    </location>
</feature>
<feature type="compositionally biased region" description="Gly residues" evidence="8">
    <location>
        <begin position="73"/>
        <end position="87"/>
    </location>
</feature>
<dbReference type="Pfam" id="PF18345">
    <property type="entry name" value="zf_CCCH_4"/>
    <property type="match status" value="1"/>
</dbReference>
<evidence type="ECO:0000256" key="6">
    <source>
        <dbReference type="PROSITE-ProRule" id="PRU00221"/>
    </source>
</evidence>
<feature type="repeat" description="WD" evidence="6">
    <location>
        <begin position="230"/>
        <end position="262"/>
    </location>
</feature>
<dbReference type="Gene3D" id="4.10.1000.10">
    <property type="entry name" value="Zinc finger, CCCH-type"/>
    <property type="match status" value="1"/>
</dbReference>
<evidence type="ECO:0000256" key="7">
    <source>
        <dbReference type="PROSITE-ProRule" id="PRU00723"/>
    </source>
</evidence>
<keyword evidence="1 6" id="KW-0853">WD repeat</keyword>
<dbReference type="Pfam" id="PF18044">
    <property type="entry name" value="zf-CCCH_4"/>
    <property type="match status" value="1"/>
</dbReference>
<dbReference type="InterPro" id="IPR041367">
    <property type="entry name" value="Znf-CCCH_4"/>
</dbReference>
<dbReference type="Pfam" id="PF00400">
    <property type="entry name" value="WD40"/>
    <property type="match status" value="3"/>
</dbReference>
<dbReference type="PANTHER" id="PTHR44489:SF1">
    <property type="entry name" value="ZINC FINGER CCCH DOMAIN-CONTAINING PROTEIN 63"/>
    <property type="match status" value="1"/>
</dbReference>
<dbReference type="Gene3D" id="2.30.30.1190">
    <property type="match status" value="1"/>
</dbReference>
<dbReference type="SUPFAM" id="SSF90229">
    <property type="entry name" value="CCCH zinc finger"/>
    <property type="match status" value="2"/>
</dbReference>
<name>A0AAE0BIP0_9CHLO</name>
<keyword evidence="4 7" id="KW-0863">Zinc-finger</keyword>
<feature type="domain" description="C3H1-type" evidence="9">
    <location>
        <begin position="109"/>
        <end position="136"/>
    </location>
</feature>
<proteinExistence type="predicted"/>
<dbReference type="SMART" id="SM00320">
    <property type="entry name" value="WD40"/>
    <property type="match status" value="4"/>
</dbReference>
<dbReference type="InterPro" id="IPR036855">
    <property type="entry name" value="Znf_CCCH_sf"/>
</dbReference>
<feature type="region of interest" description="Disordered" evidence="8">
    <location>
        <begin position="447"/>
        <end position="467"/>
    </location>
</feature>
<dbReference type="PROSITE" id="PS50294">
    <property type="entry name" value="WD_REPEATS_REGION"/>
    <property type="match status" value="3"/>
</dbReference>
<dbReference type="InterPro" id="IPR000571">
    <property type="entry name" value="Znf_CCCH"/>
</dbReference>
<feature type="repeat" description="WD" evidence="6">
    <location>
        <begin position="274"/>
        <end position="314"/>
    </location>
</feature>
<keyword evidence="3" id="KW-0677">Repeat</keyword>
<gene>
    <name evidence="10" type="ORF">CYMTET_53149</name>
</gene>
<dbReference type="InterPro" id="IPR044715">
    <property type="entry name" value="WDR86-like"/>
</dbReference>
<keyword evidence="5 7" id="KW-0862">Zinc</keyword>
<keyword evidence="11" id="KW-1185">Reference proteome</keyword>
<feature type="region of interest" description="Disordered" evidence="8">
    <location>
        <begin position="1"/>
        <end position="29"/>
    </location>
</feature>
<evidence type="ECO:0000313" key="10">
    <source>
        <dbReference type="EMBL" id="KAK3236729.1"/>
    </source>
</evidence>
<evidence type="ECO:0000256" key="1">
    <source>
        <dbReference type="ARBA" id="ARBA00022574"/>
    </source>
</evidence>
<feature type="domain" description="C3H1-type" evidence="9">
    <location>
        <begin position="21"/>
        <end position="48"/>
    </location>
</feature>